<evidence type="ECO:0000313" key="3">
    <source>
        <dbReference type="EMBL" id="TCL48017.1"/>
    </source>
</evidence>
<evidence type="ECO:0000313" key="4">
    <source>
        <dbReference type="Proteomes" id="UP000295658"/>
    </source>
</evidence>
<dbReference type="Proteomes" id="UP000295658">
    <property type="component" value="Unassembled WGS sequence"/>
</dbReference>
<proteinExistence type="predicted"/>
<keyword evidence="2" id="KW-0446">Lipid-binding</keyword>
<dbReference type="PANTHER" id="PTHR33434">
    <property type="entry name" value="DEGV DOMAIN-CONTAINING PROTEIN DR_1986-RELATED"/>
    <property type="match status" value="1"/>
</dbReference>
<dbReference type="InterPro" id="IPR050270">
    <property type="entry name" value="DegV_domain_contain"/>
</dbReference>
<dbReference type="PROSITE" id="PS51482">
    <property type="entry name" value="DEGV"/>
    <property type="match status" value="1"/>
</dbReference>
<reference evidence="3 4" key="1">
    <citation type="submission" date="2019-03" db="EMBL/GenBank/DDBJ databases">
        <title>Genomic Encyclopedia of Type Strains, Phase IV (KMG-IV): sequencing the most valuable type-strain genomes for metagenomic binning, comparative biology and taxonomic classification.</title>
        <authorList>
            <person name="Goeker M."/>
        </authorList>
    </citation>
    <scope>NUCLEOTIDE SEQUENCE [LARGE SCALE GENOMIC DNA]</scope>
    <source>
        <strain evidence="3 4">DSM 24979</strain>
    </source>
</reference>
<dbReference type="NCBIfam" id="TIGR00762">
    <property type="entry name" value="DegV"/>
    <property type="match status" value="1"/>
</dbReference>
<dbReference type="PANTHER" id="PTHR33434:SF8">
    <property type="entry name" value="DEGV DOMAIN-CONTAINING PROTEIN SPR1019"/>
    <property type="match status" value="1"/>
</dbReference>
<gene>
    <name evidence="3" type="ORF">EDD69_11023</name>
</gene>
<dbReference type="Pfam" id="PF02645">
    <property type="entry name" value="DegV"/>
    <property type="match status" value="1"/>
</dbReference>
<dbReference type="Gene3D" id="3.30.1180.10">
    <property type="match status" value="1"/>
</dbReference>
<keyword evidence="4" id="KW-1185">Reference proteome</keyword>
<comment type="function">
    <text evidence="1">May bind long-chain fatty acids, such as palmitate, and may play a role in lipid transport or fatty acid metabolism.</text>
</comment>
<organism evidence="3 4">
    <name type="scientific">Thermolongibacillus altinsuensis</name>
    <dbReference type="NCBI Taxonomy" id="575256"/>
    <lineage>
        <taxon>Bacteria</taxon>
        <taxon>Bacillati</taxon>
        <taxon>Bacillota</taxon>
        <taxon>Bacilli</taxon>
        <taxon>Bacillales</taxon>
        <taxon>Anoxybacillaceae</taxon>
        <taxon>Thermolongibacillus</taxon>
    </lineage>
</organism>
<name>A0A4R1QEV1_9BACL</name>
<evidence type="ECO:0000256" key="1">
    <source>
        <dbReference type="ARBA" id="ARBA00003238"/>
    </source>
</evidence>
<dbReference type="EMBL" id="SLUL01000010">
    <property type="protein sequence ID" value="TCL48017.1"/>
    <property type="molecule type" value="Genomic_DNA"/>
</dbReference>
<dbReference type="InterPro" id="IPR043168">
    <property type="entry name" value="DegV_C"/>
</dbReference>
<dbReference type="AlphaFoldDB" id="A0A4R1QEV1"/>
<comment type="caution">
    <text evidence="3">The sequence shown here is derived from an EMBL/GenBank/DDBJ whole genome shotgun (WGS) entry which is preliminary data.</text>
</comment>
<dbReference type="GO" id="GO:0008289">
    <property type="term" value="F:lipid binding"/>
    <property type="evidence" value="ECO:0007669"/>
    <property type="project" value="UniProtKB-KW"/>
</dbReference>
<accession>A0A4R1QEV1</accession>
<evidence type="ECO:0000256" key="2">
    <source>
        <dbReference type="ARBA" id="ARBA00023121"/>
    </source>
</evidence>
<dbReference type="InterPro" id="IPR003797">
    <property type="entry name" value="DegV"/>
</dbReference>
<sequence length="281" mass="30710">MMQKVKIVTDSTVDLPKEVIDQLQIHVIPLSFTIDGETYLDGVDITPEQFMKKMREAEELPKSSQPSTGQFLEVYDRLGSEGCEIVSIHMTGGMSGTVRSAESAAAMTNANVTVVDSRFISIALGFQVVEAAKMAQQGKTVQEIIQHLDQIRANTNLFVTVDTLENLVKGGRIGRGKALIGSLLNIKPIASLADGVYTPVAKVRSHSQMVKYLTNQFIQDTKGKKIKRVGIAHADALNLAERLKQAIFEATGFSETEIMYTTPIISTHTGPGALGFMYYVE</sequence>
<dbReference type="SUPFAM" id="SSF82549">
    <property type="entry name" value="DAK1/DegV-like"/>
    <property type="match status" value="1"/>
</dbReference>
<dbReference type="Gene3D" id="3.40.50.10170">
    <property type="match status" value="1"/>
</dbReference>
<protein>
    <submittedName>
        <fullName evidence="3">DegV family protein with EDD domain</fullName>
    </submittedName>
</protein>